<evidence type="ECO:0000256" key="5">
    <source>
        <dbReference type="ARBA" id="ARBA00023002"/>
    </source>
</evidence>
<dbReference type="GO" id="GO:0046872">
    <property type="term" value="F:metal ion binding"/>
    <property type="evidence" value="ECO:0007669"/>
    <property type="project" value="UniProtKB-KW"/>
</dbReference>
<evidence type="ECO:0000313" key="9">
    <source>
        <dbReference type="EMBL" id="WVZ00411.1"/>
    </source>
</evidence>
<dbReference type="PANTHER" id="PTHR10209:SF230">
    <property type="entry name" value="SCOPOLETIN 8-HYDROXYLASE"/>
    <property type="match status" value="1"/>
</dbReference>
<dbReference type="InterPro" id="IPR026992">
    <property type="entry name" value="DIOX_N"/>
</dbReference>
<evidence type="ECO:0000259" key="8">
    <source>
        <dbReference type="PROSITE" id="PS51471"/>
    </source>
</evidence>
<dbReference type="Pfam" id="PF03171">
    <property type="entry name" value="2OG-FeII_Oxy"/>
    <property type="match status" value="1"/>
</dbReference>
<dbReference type="InterPro" id="IPR044861">
    <property type="entry name" value="IPNS-like_FE2OG_OXY"/>
</dbReference>
<name>A0AAQ3N140_VIGMU</name>
<reference evidence="9 10" key="1">
    <citation type="journal article" date="2023" name="Life. Sci Alliance">
        <title>Evolutionary insights into 3D genome organization and epigenetic landscape of Vigna mungo.</title>
        <authorList>
            <person name="Junaid A."/>
            <person name="Singh B."/>
            <person name="Bhatia S."/>
        </authorList>
    </citation>
    <scope>NUCLEOTIDE SEQUENCE [LARGE SCALE GENOMIC DNA]</scope>
    <source>
        <strain evidence="9">Urdbean</strain>
    </source>
</reference>
<accession>A0AAQ3N140</accession>
<dbReference type="PROSITE" id="PS51471">
    <property type="entry name" value="FE2OG_OXY"/>
    <property type="match status" value="1"/>
</dbReference>
<proteinExistence type="inferred from homology"/>
<dbReference type="InterPro" id="IPR027443">
    <property type="entry name" value="IPNS-like_sf"/>
</dbReference>
<dbReference type="SUPFAM" id="SSF51197">
    <property type="entry name" value="Clavaminate synthase-like"/>
    <property type="match status" value="1"/>
</dbReference>
<keyword evidence="4" id="KW-0223">Dioxygenase</keyword>
<sequence>MAPILNSSNSLYDFVVKAGNGVKGLVDSGVSEVPERYIQPPGERINKHDSRACDAPAIDLSKLNGEEHEKVVDEIARAAETLGFFQVVNHGVPLELLESLKDAAHTFFSLPPEKKAVYCTGVSPSPRVKYGTSFVPEKEKALEWKDYISMTFNTDEEALQCWPNQCKEVALEYLKLSTKMVRDIVEALIGKLGVTVRDSEMEGLLGMKMVNMNYYPACPNPELTVGVGRHSDMGAITVLLQDGIGGLYVKVDQQNHADKGLWLEIPPIPGALVINIGDTLQILSNGKYKSAEHRVRTTSRQSRVSVPVFTMPIATERIGPLAEVVEKDGLARYREVVFQDYMNNFFGNAHAGKNSLDFARIN</sequence>
<dbReference type="GO" id="GO:0009805">
    <property type="term" value="P:coumarin biosynthetic process"/>
    <property type="evidence" value="ECO:0007669"/>
    <property type="project" value="UniProtKB-ARBA"/>
</dbReference>
<dbReference type="AlphaFoldDB" id="A0AAQ3N140"/>
<comment type="similarity">
    <text evidence="2 7">Belongs to the iron/ascorbate-dependent oxidoreductase family.</text>
</comment>
<evidence type="ECO:0000313" key="10">
    <source>
        <dbReference type="Proteomes" id="UP001374535"/>
    </source>
</evidence>
<evidence type="ECO:0000256" key="2">
    <source>
        <dbReference type="ARBA" id="ARBA00008056"/>
    </source>
</evidence>
<dbReference type="GO" id="GO:0051213">
    <property type="term" value="F:dioxygenase activity"/>
    <property type="evidence" value="ECO:0007669"/>
    <property type="project" value="UniProtKB-KW"/>
</dbReference>
<dbReference type="EMBL" id="CP144693">
    <property type="protein sequence ID" value="WVZ00411.1"/>
    <property type="molecule type" value="Genomic_DNA"/>
</dbReference>
<evidence type="ECO:0000256" key="3">
    <source>
        <dbReference type="ARBA" id="ARBA00022723"/>
    </source>
</evidence>
<evidence type="ECO:0000256" key="1">
    <source>
        <dbReference type="ARBA" id="ARBA00001961"/>
    </source>
</evidence>
<keyword evidence="10" id="KW-1185">Reference proteome</keyword>
<dbReference type="Gene3D" id="2.60.120.330">
    <property type="entry name" value="B-lactam Antibiotic, Isopenicillin N Synthase, Chain"/>
    <property type="match status" value="1"/>
</dbReference>
<dbReference type="Pfam" id="PF14226">
    <property type="entry name" value="DIOX_N"/>
    <property type="match status" value="1"/>
</dbReference>
<evidence type="ECO:0000256" key="6">
    <source>
        <dbReference type="ARBA" id="ARBA00023004"/>
    </source>
</evidence>
<keyword evidence="3 7" id="KW-0479">Metal-binding</keyword>
<evidence type="ECO:0000256" key="7">
    <source>
        <dbReference type="RuleBase" id="RU003682"/>
    </source>
</evidence>
<organism evidence="9 10">
    <name type="scientific">Vigna mungo</name>
    <name type="common">Black gram</name>
    <name type="synonym">Phaseolus mungo</name>
    <dbReference type="NCBI Taxonomy" id="3915"/>
    <lineage>
        <taxon>Eukaryota</taxon>
        <taxon>Viridiplantae</taxon>
        <taxon>Streptophyta</taxon>
        <taxon>Embryophyta</taxon>
        <taxon>Tracheophyta</taxon>
        <taxon>Spermatophyta</taxon>
        <taxon>Magnoliopsida</taxon>
        <taxon>eudicotyledons</taxon>
        <taxon>Gunneridae</taxon>
        <taxon>Pentapetalae</taxon>
        <taxon>rosids</taxon>
        <taxon>fabids</taxon>
        <taxon>Fabales</taxon>
        <taxon>Fabaceae</taxon>
        <taxon>Papilionoideae</taxon>
        <taxon>50 kb inversion clade</taxon>
        <taxon>NPAAA clade</taxon>
        <taxon>indigoferoid/millettioid clade</taxon>
        <taxon>Phaseoleae</taxon>
        <taxon>Vigna</taxon>
    </lineage>
</organism>
<feature type="domain" description="Fe2OG dioxygenase" evidence="8">
    <location>
        <begin position="203"/>
        <end position="312"/>
    </location>
</feature>
<dbReference type="InterPro" id="IPR005123">
    <property type="entry name" value="Oxoglu/Fe-dep_dioxygenase_dom"/>
</dbReference>
<evidence type="ECO:0000256" key="4">
    <source>
        <dbReference type="ARBA" id="ARBA00022964"/>
    </source>
</evidence>
<dbReference type="FunFam" id="2.60.120.330:FF:000023">
    <property type="entry name" value="Feruloyl CoA ortho-hydroxylase 1"/>
    <property type="match status" value="1"/>
</dbReference>
<dbReference type="PANTHER" id="PTHR10209">
    <property type="entry name" value="OXIDOREDUCTASE, 2OG-FE II OXYGENASE FAMILY PROTEIN"/>
    <property type="match status" value="1"/>
</dbReference>
<keyword evidence="5 7" id="KW-0560">Oxidoreductase</keyword>
<protein>
    <recommendedName>
        <fullName evidence="8">Fe2OG dioxygenase domain-containing protein</fullName>
    </recommendedName>
</protein>
<gene>
    <name evidence="9" type="ORF">V8G54_026480</name>
</gene>
<keyword evidence="6 7" id="KW-0408">Iron</keyword>
<comment type="cofactor">
    <cofactor evidence="1">
        <name>L-ascorbate</name>
        <dbReference type="ChEBI" id="CHEBI:38290"/>
    </cofactor>
</comment>
<dbReference type="Proteomes" id="UP001374535">
    <property type="component" value="Chromosome 8"/>
</dbReference>